<feature type="compositionally biased region" description="Polar residues" evidence="1">
    <location>
        <begin position="12"/>
        <end position="22"/>
    </location>
</feature>
<reference evidence="3 4" key="2">
    <citation type="submission" date="2018-11" db="EMBL/GenBank/DDBJ databases">
        <authorList>
            <consortium name="Pathogen Informatics"/>
        </authorList>
    </citation>
    <scope>NUCLEOTIDE SEQUENCE [LARGE SCALE GENOMIC DNA]</scope>
</reference>
<organism evidence="4 5">
    <name type="scientific">Toxocara canis</name>
    <name type="common">Canine roundworm</name>
    <dbReference type="NCBI Taxonomy" id="6265"/>
    <lineage>
        <taxon>Eukaryota</taxon>
        <taxon>Metazoa</taxon>
        <taxon>Ecdysozoa</taxon>
        <taxon>Nematoda</taxon>
        <taxon>Chromadorea</taxon>
        <taxon>Rhabditida</taxon>
        <taxon>Spirurina</taxon>
        <taxon>Ascaridomorpha</taxon>
        <taxon>Ascaridoidea</taxon>
        <taxon>Toxocaridae</taxon>
        <taxon>Toxocara</taxon>
    </lineage>
</organism>
<keyword evidence="2" id="KW-0812">Transmembrane</keyword>
<gene>
    <name evidence="3" type="ORF">TCNE_LOCUS719</name>
</gene>
<evidence type="ECO:0000313" key="3">
    <source>
        <dbReference type="EMBL" id="VDM24751.1"/>
    </source>
</evidence>
<name>A0A183TWU9_TOXCA</name>
<evidence type="ECO:0000256" key="1">
    <source>
        <dbReference type="SAM" id="MobiDB-lite"/>
    </source>
</evidence>
<evidence type="ECO:0000313" key="4">
    <source>
        <dbReference type="Proteomes" id="UP000050794"/>
    </source>
</evidence>
<evidence type="ECO:0000256" key="2">
    <source>
        <dbReference type="SAM" id="Phobius"/>
    </source>
</evidence>
<keyword evidence="4" id="KW-1185">Reference proteome</keyword>
<feature type="region of interest" description="Disordered" evidence="1">
    <location>
        <begin position="1"/>
        <end position="22"/>
    </location>
</feature>
<dbReference type="Proteomes" id="UP000050794">
    <property type="component" value="Unassembled WGS sequence"/>
</dbReference>
<keyword evidence="2" id="KW-0472">Membrane</keyword>
<protein>
    <submittedName>
        <fullName evidence="5">Transmembrane protein</fullName>
    </submittedName>
</protein>
<dbReference type="AlphaFoldDB" id="A0A183TWU9"/>
<keyword evidence="2" id="KW-1133">Transmembrane helix</keyword>
<sequence>MALTLKGPATVSLRQPNNGISQPSPRQMMLFVGFAVLLLVVVVSLRSSKNPFNLVQENLLKANHNPIDYELMFEGLTEVSKQQTILKEEMAENYDELESDDLDYATVS</sequence>
<accession>A0A183TWU9</accession>
<dbReference type="WBParaSite" id="TCNE_0000071801-mRNA-1">
    <property type="protein sequence ID" value="TCNE_0000071801-mRNA-1"/>
    <property type="gene ID" value="TCNE_0000071801"/>
</dbReference>
<feature type="transmembrane region" description="Helical" evidence="2">
    <location>
        <begin position="28"/>
        <end position="45"/>
    </location>
</feature>
<evidence type="ECO:0000313" key="5">
    <source>
        <dbReference type="WBParaSite" id="TCNE_0000071801-mRNA-1"/>
    </source>
</evidence>
<dbReference type="EMBL" id="UYWY01000399">
    <property type="protein sequence ID" value="VDM24751.1"/>
    <property type="molecule type" value="Genomic_DNA"/>
</dbReference>
<reference evidence="5" key="1">
    <citation type="submission" date="2016-06" db="UniProtKB">
        <authorList>
            <consortium name="WormBaseParasite"/>
        </authorList>
    </citation>
    <scope>IDENTIFICATION</scope>
</reference>
<proteinExistence type="predicted"/>